<dbReference type="EMBL" id="JH430677">
    <property type="status" value="NOT_ANNOTATED_CDS"/>
    <property type="molecule type" value="Genomic_DNA"/>
</dbReference>
<evidence type="ECO:0000313" key="3">
    <source>
        <dbReference type="Proteomes" id="UP000014500"/>
    </source>
</evidence>
<dbReference type="Proteomes" id="UP000014500">
    <property type="component" value="Unassembled WGS sequence"/>
</dbReference>
<evidence type="ECO:0000256" key="1">
    <source>
        <dbReference type="SAM" id="Phobius"/>
    </source>
</evidence>
<keyword evidence="1" id="KW-0812">Transmembrane</keyword>
<protein>
    <submittedName>
        <fullName evidence="2">Uncharacterized protein</fullName>
    </submittedName>
</protein>
<accession>T1IL00</accession>
<organism evidence="2 3">
    <name type="scientific">Strigamia maritima</name>
    <name type="common">European centipede</name>
    <name type="synonym">Geophilus maritimus</name>
    <dbReference type="NCBI Taxonomy" id="126957"/>
    <lineage>
        <taxon>Eukaryota</taxon>
        <taxon>Metazoa</taxon>
        <taxon>Ecdysozoa</taxon>
        <taxon>Arthropoda</taxon>
        <taxon>Myriapoda</taxon>
        <taxon>Chilopoda</taxon>
        <taxon>Pleurostigmophora</taxon>
        <taxon>Geophilomorpha</taxon>
        <taxon>Linotaeniidae</taxon>
        <taxon>Strigamia</taxon>
    </lineage>
</organism>
<keyword evidence="1" id="KW-1133">Transmembrane helix</keyword>
<keyword evidence="1" id="KW-0472">Membrane</keyword>
<keyword evidence="3" id="KW-1185">Reference proteome</keyword>
<reference evidence="3" key="1">
    <citation type="submission" date="2011-05" db="EMBL/GenBank/DDBJ databases">
        <authorList>
            <person name="Richards S.R."/>
            <person name="Qu J."/>
            <person name="Jiang H."/>
            <person name="Jhangiani S.N."/>
            <person name="Agravi P."/>
            <person name="Goodspeed R."/>
            <person name="Gross S."/>
            <person name="Mandapat C."/>
            <person name="Jackson L."/>
            <person name="Mathew T."/>
            <person name="Pu L."/>
            <person name="Thornton R."/>
            <person name="Saada N."/>
            <person name="Wilczek-Boney K.B."/>
            <person name="Lee S."/>
            <person name="Kovar C."/>
            <person name="Wu Y."/>
            <person name="Scherer S.E."/>
            <person name="Worley K.C."/>
            <person name="Muzny D.M."/>
            <person name="Gibbs R."/>
        </authorList>
    </citation>
    <scope>NUCLEOTIDE SEQUENCE</scope>
    <source>
        <strain evidence="3">Brora</strain>
    </source>
</reference>
<reference evidence="2" key="2">
    <citation type="submission" date="2015-02" db="UniProtKB">
        <authorList>
            <consortium name="EnsemblMetazoa"/>
        </authorList>
    </citation>
    <scope>IDENTIFICATION</scope>
</reference>
<dbReference type="AlphaFoldDB" id="T1IL00"/>
<sequence length="175" mass="19260">MANIQQHPDFPSLAMNYARQFQAPAISTAGSYQVGYSYDYAPYFVRPTSPPYVQPAAPTATATSTSVMPTASVANLPSGATSSSESRETIDWDGPRTFSQVALVEEAVERDPSLKKTDMYCWWLTRAAKKGWASLPFDTVPPRRSRTMTKYFLTQTLASTILLIPTITTTSIISM</sequence>
<evidence type="ECO:0000313" key="2">
    <source>
        <dbReference type="EnsemblMetazoa" id="SMAR001615-PA"/>
    </source>
</evidence>
<name>T1IL00_STRMM</name>
<dbReference type="EnsemblMetazoa" id="SMAR001615-RA">
    <property type="protein sequence ID" value="SMAR001615-PA"/>
    <property type="gene ID" value="SMAR001615"/>
</dbReference>
<proteinExistence type="predicted"/>
<dbReference type="HOGENOM" id="CLU_1534481_0_0_1"/>
<feature type="transmembrane region" description="Helical" evidence="1">
    <location>
        <begin position="151"/>
        <end position="173"/>
    </location>
</feature>